<comment type="caution">
    <text evidence="1">The sequence shown here is derived from an EMBL/GenBank/DDBJ whole genome shotgun (WGS) entry which is preliminary data.</text>
</comment>
<dbReference type="Gene3D" id="2.60.40.60">
    <property type="entry name" value="Cadherins"/>
    <property type="match status" value="1"/>
</dbReference>
<accession>A0A3S5CQJ3</accession>
<evidence type="ECO:0000313" key="2">
    <source>
        <dbReference type="Proteomes" id="UP000784294"/>
    </source>
</evidence>
<dbReference type="EMBL" id="CAAALY010263416">
    <property type="protein sequence ID" value="VEL40037.1"/>
    <property type="molecule type" value="Genomic_DNA"/>
</dbReference>
<dbReference type="InterPro" id="IPR015919">
    <property type="entry name" value="Cadherin-like_sf"/>
</dbReference>
<dbReference type="GO" id="GO:0016020">
    <property type="term" value="C:membrane"/>
    <property type="evidence" value="ECO:0007669"/>
    <property type="project" value="InterPro"/>
</dbReference>
<dbReference type="AlphaFoldDB" id="A0A3S5CQJ3"/>
<dbReference type="GO" id="GO:0005509">
    <property type="term" value="F:calcium ion binding"/>
    <property type="evidence" value="ECO:0007669"/>
    <property type="project" value="InterPro"/>
</dbReference>
<name>A0A3S5CQJ3_9PLAT</name>
<sequence>MRSTSSQPAKCNFVIGIVKNIFTGLADYYLTIFPPSQSSSSAPGDAGLWGLCNFQLLITDINNNAPIFDPSVYRVILQLGLAYGPPAVQLTQVIAIDGDDPDQATGQVLYRFKGTANPIFNVNGNTGAILISGTPTAVCLA</sequence>
<protein>
    <recommendedName>
        <fullName evidence="3">Cadherin domain-containing protein</fullName>
    </recommendedName>
</protein>
<dbReference type="Proteomes" id="UP000784294">
    <property type="component" value="Unassembled WGS sequence"/>
</dbReference>
<gene>
    <name evidence="1" type="ORF">PXEA_LOCUS33477</name>
</gene>
<reference evidence="1" key="1">
    <citation type="submission" date="2018-11" db="EMBL/GenBank/DDBJ databases">
        <authorList>
            <consortium name="Pathogen Informatics"/>
        </authorList>
    </citation>
    <scope>NUCLEOTIDE SEQUENCE</scope>
</reference>
<keyword evidence="2" id="KW-1185">Reference proteome</keyword>
<evidence type="ECO:0008006" key="3">
    <source>
        <dbReference type="Google" id="ProtNLM"/>
    </source>
</evidence>
<evidence type="ECO:0000313" key="1">
    <source>
        <dbReference type="EMBL" id="VEL40037.1"/>
    </source>
</evidence>
<dbReference type="OrthoDB" id="6252479at2759"/>
<organism evidence="1 2">
    <name type="scientific">Protopolystoma xenopodis</name>
    <dbReference type="NCBI Taxonomy" id="117903"/>
    <lineage>
        <taxon>Eukaryota</taxon>
        <taxon>Metazoa</taxon>
        <taxon>Spiralia</taxon>
        <taxon>Lophotrochozoa</taxon>
        <taxon>Platyhelminthes</taxon>
        <taxon>Monogenea</taxon>
        <taxon>Polyopisthocotylea</taxon>
        <taxon>Polystomatidea</taxon>
        <taxon>Polystomatidae</taxon>
        <taxon>Protopolystoma</taxon>
    </lineage>
</organism>
<proteinExistence type="predicted"/>
<dbReference type="SUPFAM" id="SSF49313">
    <property type="entry name" value="Cadherin-like"/>
    <property type="match status" value="1"/>
</dbReference>